<keyword evidence="10" id="KW-0325">Glycoprotein</keyword>
<dbReference type="AlphaFoldDB" id="A0A1U7LSX7"/>
<comment type="pathway">
    <text evidence="2">Glycolipid biosynthesis; glycosylphosphatidylinositol-anchor biosynthesis.</text>
</comment>
<feature type="transmembrane region" description="Helical" evidence="11">
    <location>
        <begin position="605"/>
        <end position="622"/>
    </location>
</feature>
<keyword evidence="7" id="KW-0256">Endoplasmic reticulum</keyword>
<feature type="transmembrane region" description="Helical" evidence="11">
    <location>
        <begin position="576"/>
        <end position="593"/>
    </location>
</feature>
<evidence type="ECO:0000256" key="8">
    <source>
        <dbReference type="ARBA" id="ARBA00022989"/>
    </source>
</evidence>
<evidence type="ECO:0000256" key="3">
    <source>
        <dbReference type="ARBA" id="ARBA00008695"/>
    </source>
</evidence>
<dbReference type="GO" id="GO:0006506">
    <property type="term" value="P:GPI anchor biosynthetic process"/>
    <property type="evidence" value="ECO:0007669"/>
    <property type="project" value="UniProtKB-UniPathway"/>
</dbReference>
<comment type="subcellular location">
    <subcellularLocation>
        <location evidence="1">Endoplasmic reticulum membrane</location>
        <topology evidence="1">Multi-pass membrane protein</topology>
    </subcellularLocation>
</comment>
<keyword evidence="5 12" id="KW-0808">Transferase</keyword>
<evidence type="ECO:0000313" key="13">
    <source>
        <dbReference type="Proteomes" id="UP000186594"/>
    </source>
</evidence>
<feature type="transmembrane region" description="Helical" evidence="11">
    <location>
        <begin position="827"/>
        <end position="847"/>
    </location>
</feature>
<dbReference type="PANTHER" id="PTHR23071:SF1">
    <property type="entry name" value="GPI ETHANOLAMINE PHOSPHATE TRANSFERASE 3"/>
    <property type="match status" value="1"/>
</dbReference>
<feature type="transmembrane region" description="Helical" evidence="11">
    <location>
        <begin position="803"/>
        <end position="820"/>
    </location>
</feature>
<feature type="transmembrane region" description="Helical" evidence="11">
    <location>
        <begin position="485"/>
        <end position="507"/>
    </location>
</feature>
<proteinExistence type="inferred from homology"/>
<feature type="transmembrane region" description="Helical" evidence="11">
    <location>
        <begin position="718"/>
        <end position="737"/>
    </location>
</feature>
<dbReference type="GO" id="GO:0051377">
    <property type="term" value="F:mannose-ethanolamine phosphotransferase activity"/>
    <property type="evidence" value="ECO:0007669"/>
    <property type="project" value="EnsemblFungi"/>
</dbReference>
<evidence type="ECO:0000256" key="11">
    <source>
        <dbReference type="SAM" id="Phobius"/>
    </source>
</evidence>
<evidence type="ECO:0000256" key="4">
    <source>
        <dbReference type="ARBA" id="ARBA00022502"/>
    </source>
</evidence>
<feature type="transmembrane region" description="Helical" evidence="11">
    <location>
        <begin position="642"/>
        <end position="659"/>
    </location>
</feature>
<comment type="similarity">
    <text evidence="3">Belongs to the PIGG/PIGN/PIGO family. PIGO subfamily.</text>
</comment>
<feature type="transmembrane region" description="Helical" evidence="11">
    <location>
        <begin position="778"/>
        <end position="797"/>
    </location>
</feature>
<comment type="caution">
    <text evidence="12">The sequence shown here is derived from an EMBL/GenBank/DDBJ whole genome shotgun (WGS) entry which is preliminary data.</text>
</comment>
<evidence type="ECO:0000256" key="1">
    <source>
        <dbReference type="ARBA" id="ARBA00004477"/>
    </source>
</evidence>
<dbReference type="GO" id="GO:0005789">
    <property type="term" value="C:endoplasmic reticulum membrane"/>
    <property type="evidence" value="ECO:0007669"/>
    <property type="project" value="UniProtKB-SubCell"/>
</dbReference>
<evidence type="ECO:0000256" key="6">
    <source>
        <dbReference type="ARBA" id="ARBA00022692"/>
    </source>
</evidence>
<dbReference type="Pfam" id="PF01663">
    <property type="entry name" value="Phosphodiest"/>
    <property type="match status" value="1"/>
</dbReference>
<feature type="transmembrane region" description="Helical" evidence="11">
    <location>
        <begin position="546"/>
        <end position="564"/>
    </location>
</feature>
<protein>
    <submittedName>
        <fullName evidence="12">GPI ethanolamine phosphate transferase 3</fullName>
    </submittedName>
</protein>
<sequence length="986" mass="110652">MAPRNRKLQEEAIASARRIQFQTSRNCLIVFLFWVTSLHIVGLFFFTRGFLLTRLILDDQSTCNTPPTSIDRNPDCWYPKQFSKAIIIVIDALRYDFTIPEPDSDLLYLNALTLPFDITQRVPRNAALYKFIADPPTTTLQRLKGLTTGTLPTFIDAGSNFAGTAITEDNIIQQLLSAGRKIAFLGDDTWTSLYPLHFDVNMTHPYDSFNVWDLHTLDNGVNKHIFPLLEDQEWDVLIAHYLGVDHAGHRYGPDHPEMRKKLIQMNQVLENIVKKVDKDTILLVMGDHGMDPRGDHGGDSQGEIEAALWMYSPKPFIGSSNLERTVDQIDIVPTLSLLLGLPVPFNNLGSPIIDVFLEESQSSWRNVAHASRITASQVKRYLEEYARIKGQDIEHRAMRDWALADSMWNETISYDFSDENKNWRTPAEAYLKFLRNNLEQCRRLWAEFNPSSMNFGLGILLSSILTCGVYCFGIEGQAIELVSMFLQRIGLGATIGCIFSIIAAATVFYSVSILTASLAGYAIGSLLAFASTILSIRRRLRFQPNFTFENCVAVLVFLIHAILFTSNSFTIWEDRILTFLIATLAVSMTLAAYRESIAGNVSRYSHGIIFLVLSRIASYSRVCREEQSRSCKTTFYASDLSTTTSPQTVLGLFIVFLILPRVIRRYLVQSGSWEGGAKPWIGLGLPLGLVMVVAYWALDAADNNGWLSNTDALGFYKISLARTILGYSLIAANYGWFHGPHCLDIKVNSISKVDFKADDTPSLHDSDLRVQIQGRNNAYGSFYLLFVVNSFIALALLSKPMAGISLAILLYQILALLELNQTAEKKSYLPVVVMFGLLAHSHFFSTGHQATLPSIQWDTAFIPSSEIVYPFSPMIIIANTYSAHILTSLCLPLVGLWRQQSIGPYDNLENLGRIAILKIFYHAIISTSATIWAAHFRRHLMVWKVFAPRYMMGGISLLVVDLTTTIISFGIGVSKTFKDISEIFGY</sequence>
<feature type="transmembrane region" description="Helical" evidence="11">
    <location>
        <begin position="27"/>
        <end position="46"/>
    </location>
</feature>
<dbReference type="STRING" id="1198029.A0A1U7LSX7"/>
<feature type="transmembrane region" description="Helical" evidence="11">
    <location>
        <begin position="453"/>
        <end position="473"/>
    </location>
</feature>
<evidence type="ECO:0000256" key="10">
    <source>
        <dbReference type="ARBA" id="ARBA00023180"/>
    </source>
</evidence>
<reference evidence="12 13" key="1">
    <citation type="submission" date="2016-04" db="EMBL/GenBank/DDBJ databases">
        <title>Evolutionary innovation and constraint leading to complex multicellularity in the Ascomycota.</title>
        <authorList>
            <person name="Cisse O."/>
            <person name="Nguyen A."/>
            <person name="Hewitt D.A."/>
            <person name="Jedd G."/>
            <person name="Stajich J.E."/>
        </authorList>
    </citation>
    <scope>NUCLEOTIDE SEQUENCE [LARGE SCALE GENOMIC DNA]</scope>
    <source>
        <strain evidence="12 13">DAH-3</strain>
    </source>
</reference>
<feature type="transmembrane region" description="Helical" evidence="11">
    <location>
        <begin position="680"/>
        <end position="698"/>
    </location>
</feature>
<evidence type="ECO:0000256" key="5">
    <source>
        <dbReference type="ARBA" id="ARBA00022679"/>
    </source>
</evidence>
<gene>
    <name evidence="12" type="ORF">NEOLI_000652</name>
</gene>
<dbReference type="OrthoDB" id="272139at2759"/>
<evidence type="ECO:0000313" key="12">
    <source>
        <dbReference type="EMBL" id="OLL25767.1"/>
    </source>
</evidence>
<dbReference type="UniPathway" id="UPA00196"/>
<keyword evidence="8 11" id="KW-1133">Transmembrane helix</keyword>
<dbReference type="InterPro" id="IPR039524">
    <property type="entry name" value="PIGO/GPI13"/>
</dbReference>
<accession>A0A1U7LSX7</accession>
<feature type="transmembrane region" description="Helical" evidence="11">
    <location>
        <begin position="513"/>
        <end position="534"/>
    </location>
</feature>
<dbReference type="Proteomes" id="UP000186594">
    <property type="component" value="Unassembled WGS sequence"/>
</dbReference>
<keyword evidence="9 11" id="KW-0472">Membrane</keyword>
<keyword evidence="13" id="KW-1185">Reference proteome</keyword>
<dbReference type="InterPro" id="IPR037675">
    <property type="entry name" value="PIG-O_N"/>
</dbReference>
<feature type="transmembrane region" description="Helical" evidence="11">
    <location>
        <begin position="954"/>
        <end position="973"/>
    </location>
</feature>
<name>A0A1U7LSX7_NEOID</name>
<feature type="transmembrane region" description="Helical" evidence="11">
    <location>
        <begin position="867"/>
        <end position="894"/>
    </location>
</feature>
<keyword evidence="4" id="KW-0337">GPI-anchor biosynthesis</keyword>
<dbReference type="PANTHER" id="PTHR23071">
    <property type="entry name" value="PHOSPHATIDYLINOSITOL GLYCAN"/>
    <property type="match status" value="1"/>
</dbReference>
<keyword evidence="6 11" id="KW-0812">Transmembrane</keyword>
<dbReference type="Gene3D" id="3.40.720.10">
    <property type="entry name" value="Alkaline Phosphatase, subunit A"/>
    <property type="match status" value="1"/>
</dbReference>
<dbReference type="EMBL" id="LXFE01000322">
    <property type="protein sequence ID" value="OLL25767.1"/>
    <property type="molecule type" value="Genomic_DNA"/>
</dbReference>
<dbReference type="InterPro" id="IPR017850">
    <property type="entry name" value="Alkaline_phosphatase_core_sf"/>
</dbReference>
<dbReference type="SUPFAM" id="SSF53649">
    <property type="entry name" value="Alkaline phosphatase-like"/>
    <property type="match status" value="1"/>
</dbReference>
<feature type="transmembrane region" description="Helical" evidence="11">
    <location>
        <begin position="915"/>
        <end position="934"/>
    </location>
</feature>
<dbReference type="InterPro" id="IPR002591">
    <property type="entry name" value="Phosphodiest/P_Trfase"/>
</dbReference>
<organism evidence="12 13">
    <name type="scientific">Neolecta irregularis (strain DAH-3)</name>
    <dbReference type="NCBI Taxonomy" id="1198029"/>
    <lineage>
        <taxon>Eukaryota</taxon>
        <taxon>Fungi</taxon>
        <taxon>Dikarya</taxon>
        <taxon>Ascomycota</taxon>
        <taxon>Taphrinomycotina</taxon>
        <taxon>Neolectales</taxon>
        <taxon>Neolectaceae</taxon>
        <taxon>Neolecta</taxon>
    </lineage>
</organism>
<evidence type="ECO:0000256" key="9">
    <source>
        <dbReference type="ARBA" id="ARBA00023136"/>
    </source>
</evidence>
<dbReference type="OMA" id="EDEYVIM"/>
<evidence type="ECO:0000256" key="7">
    <source>
        <dbReference type="ARBA" id="ARBA00022824"/>
    </source>
</evidence>
<evidence type="ECO:0000256" key="2">
    <source>
        <dbReference type="ARBA" id="ARBA00004687"/>
    </source>
</evidence>
<dbReference type="CDD" id="cd16023">
    <property type="entry name" value="GPI_EPT_3"/>
    <property type="match status" value="1"/>
</dbReference>